<dbReference type="SMART" id="SM00530">
    <property type="entry name" value="HTH_XRE"/>
    <property type="match status" value="1"/>
</dbReference>
<gene>
    <name evidence="3" type="ORF">GCM10009665_02410</name>
</gene>
<evidence type="ECO:0000256" key="1">
    <source>
        <dbReference type="SAM" id="MobiDB-lite"/>
    </source>
</evidence>
<feature type="compositionally biased region" description="Low complexity" evidence="1">
    <location>
        <begin position="1"/>
        <end position="19"/>
    </location>
</feature>
<keyword evidence="4" id="KW-1185">Reference proteome</keyword>
<dbReference type="InterPro" id="IPR010982">
    <property type="entry name" value="Lambda_DNA-bd_dom_sf"/>
</dbReference>
<feature type="domain" description="HTH cro/C1-type" evidence="2">
    <location>
        <begin position="36"/>
        <end position="108"/>
    </location>
</feature>
<proteinExistence type="predicted"/>
<reference evidence="4" key="1">
    <citation type="journal article" date="2019" name="Int. J. Syst. Evol. Microbiol.">
        <title>The Global Catalogue of Microorganisms (GCM) 10K type strain sequencing project: providing services to taxonomists for standard genome sequencing and annotation.</title>
        <authorList>
            <consortium name="The Broad Institute Genomics Platform"/>
            <consortium name="The Broad Institute Genome Sequencing Center for Infectious Disease"/>
            <person name="Wu L."/>
            <person name="Ma J."/>
        </authorList>
    </citation>
    <scope>NUCLEOTIDE SEQUENCE [LARGE SCALE GENOMIC DNA]</scope>
    <source>
        <strain evidence="4">JCM 13004</strain>
    </source>
</reference>
<dbReference type="PANTHER" id="PTHR35010">
    <property type="entry name" value="BLL4672 PROTEIN-RELATED"/>
    <property type="match status" value="1"/>
</dbReference>
<dbReference type="Gene3D" id="1.10.260.40">
    <property type="entry name" value="lambda repressor-like DNA-binding domains"/>
    <property type="match status" value="1"/>
</dbReference>
<sequence length="297" mass="32968">MRTANPASVPAVAPAAPGAHSDPGADDVRRQELAAFLRSRRERLSPEQVGLPSTGRRRTPGLRREEVAQLAAVGVTWYTWLEQGRDIQVSGQVLEAVARALMLDPNERQHLYILAGAGHPEPTTECPMINPAVQLVLDQLAPLPACVLNSRYDLLAFNPMYCRMLGGLDALPFEERNLIWLIFNNPQFQARWVDLEGARTQVVARLRAAMADHVADPAWKALLTRLRNASPDFEEAWQRHEVGARENGSKGFLHPEVGVLRMDFTNLWLGPRPGARLVAYTPADEESRRKLELLAAG</sequence>
<accession>A0ABP4G747</accession>
<evidence type="ECO:0000259" key="2">
    <source>
        <dbReference type="SMART" id="SM00530"/>
    </source>
</evidence>
<protein>
    <submittedName>
        <fullName evidence="3">Helix-turn-helix transcriptional regulator</fullName>
    </submittedName>
</protein>
<dbReference type="RefSeq" id="WP_344437917.1">
    <property type="nucleotide sequence ID" value="NZ_BAAALF010000002.1"/>
</dbReference>
<dbReference type="PANTHER" id="PTHR35010:SF2">
    <property type="entry name" value="BLL4672 PROTEIN"/>
    <property type="match status" value="1"/>
</dbReference>
<dbReference type="CDD" id="cd00093">
    <property type="entry name" value="HTH_XRE"/>
    <property type="match status" value="1"/>
</dbReference>
<comment type="caution">
    <text evidence="3">The sequence shown here is derived from an EMBL/GenBank/DDBJ whole genome shotgun (WGS) entry which is preliminary data.</text>
</comment>
<dbReference type="EMBL" id="BAAALF010000002">
    <property type="protein sequence ID" value="GAA1216123.1"/>
    <property type="molecule type" value="Genomic_DNA"/>
</dbReference>
<dbReference type="Gene3D" id="3.30.450.180">
    <property type="match status" value="1"/>
</dbReference>
<dbReference type="Proteomes" id="UP001500037">
    <property type="component" value="Unassembled WGS sequence"/>
</dbReference>
<evidence type="ECO:0000313" key="4">
    <source>
        <dbReference type="Proteomes" id="UP001500037"/>
    </source>
</evidence>
<name>A0ABP4G747_9ACTN</name>
<dbReference type="InterPro" id="IPR001387">
    <property type="entry name" value="Cro/C1-type_HTH"/>
</dbReference>
<evidence type="ECO:0000313" key="3">
    <source>
        <dbReference type="EMBL" id="GAA1216123.1"/>
    </source>
</evidence>
<dbReference type="InterPro" id="IPR041413">
    <property type="entry name" value="MLTR_LBD"/>
</dbReference>
<feature type="region of interest" description="Disordered" evidence="1">
    <location>
        <begin position="1"/>
        <end position="26"/>
    </location>
</feature>
<dbReference type="Pfam" id="PF17765">
    <property type="entry name" value="MLTR_LBD"/>
    <property type="match status" value="1"/>
</dbReference>
<organism evidence="3 4">
    <name type="scientific">Kitasatospora nipponensis</name>
    <dbReference type="NCBI Taxonomy" id="258049"/>
    <lineage>
        <taxon>Bacteria</taxon>
        <taxon>Bacillati</taxon>
        <taxon>Actinomycetota</taxon>
        <taxon>Actinomycetes</taxon>
        <taxon>Kitasatosporales</taxon>
        <taxon>Streptomycetaceae</taxon>
        <taxon>Kitasatospora</taxon>
    </lineage>
</organism>
<dbReference type="Pfam" id="PF13560">
    <property type="entry name" value="HTH_31"/>
    <property type="match status" value="1"/>
</dbReference>